<evidence type="ECO:0000256" key="1">
    <source>
        <dbReference type="SAM" id="Phobius"/>
    </source>
</evidence>
<dbReference type="EMBL" id="JAFBDT010000003">
    <property type="protein sequence ID" value="MBM7561130.1"/>
    <property type="molecule type" value="Genomic_DNA"/>
</dbReference>
<feature type="transmembrane region" description="Helical" evidence="1">
    <location>
        <begin position="89"/>
        <end position="108"/>
    </location>
</feature>
<proteinExistence type="predicted"/>
<keyword evidence="3" id="KW-1185">Reference proteome</keyword>
<evidence type="ECO:0000313" key="3">
    <source>
        <dbReference type="Proteomes" id="UP000767854"/>
    </source>
</evidence>
<feature type="transmembrane region" description="Helical" evidence="1">
    <location>
        <begin position="288"/>
        <end position="307"/>
    </location>
</feature>
<sequence>MGEKGRTPRDSVVEEAILYENVPISDENFGEDFVVASENTSTESLPKRVLLEEFYEYDDPLESLGNSTSKSLYPGGMKGALIAYLKRNALVLTILLALWLIVGVDYMYTTYRIPVIGGILSFFNREPLGSFLRYITATRSGPMSYAGFMKPTFAGYVAAFVGKTLYILTLTGLLIPLFTSLFKKDKTLTIPFSKNTGLFVRALTDIKEQISNWSLVLMGSGFAFILSNIVTRNGKIDKSFMPLLLAFVVFAGLSGPLPALIDYITRKFLSLVLKFVPHGLENSFEKMTVLKIGLILGFLVSIPTGQFAERANYTIGILLLIVGAGLSLFFKKESPHELS</sequence>
<accession>A0ABS2MP04</accession>
<reference evidence="2 3" key="1">
    <citation type="submission" date="2021-01" db="EMBL/GenBank/DDBJ databases">
        <title>Genomic Encyclopedia of Type Strains, Phase IV (KMG-IV): sequencing the most valuable type-strain genomes for metagenomic binning, comparative biology and taxonomic classification.</title>
        <authorList>
            <person name="Goeker M."/>
        </authorList>
    </citation>
    <scope>NUCLEOTIDE SEQUENCE [LARGE SCALE GENOMIC DNA]</scope>
    <source>
        <strain evidence="2 3">DSM 24436</strain>
    </source>
</reference>
<keyword evidence="1" id="KW-1133">Transmembrane helix</keyword>
<dbReference type="Proteomes" id="UP000767854">
    <property type="component" value="Unassembled WGS sequence"/>
</dbReference>
<gene>
    <name evidence="2" type="ORF">JOC49_000647</name>
</gene>
<feature type="transmembrane region" description="Helical" evidence="1">
    <location>
        <begin position="153"/>
        <end position="178"/>
    </location>
</feature>
<organism evidence="2 3">
    <name type="scientific">Fusibacter tunisiensis</name>
    <dbReference type="NCBI Taxonomy" id="1008308"/>
    <lineage>
        <taxon>Bacteria</taxon>
        <taxon>Bacillati</taxon>
        <taxon>Bacillota</taxon>
        <taxon>Clostridia</taxon>
        <taxon>Eubacteriales</taxon>
        <taxon>Eubacteriales Family XII. Incertae Sedis</taxon>
        <taxon>Fusibacter</taxon>
    </lineage>
</organism>
<feature type="transmembrane region" description="Helical" evidence="1">
    <location>
        <begin position="210"/>
        <end position="231"/>
    </location>
</feature>
<comment type="caution">
    <text evidence="2">The sequence shown here is derived from an EMBL/GenBank/DDBJ whole genome shotgun (WGS) entry which is preliminary data.</text>
</comment>
<name>A0ABS2MP04_9FIRM</name>
<evidence type="ECO:0000313" key="2">
    <source>
        <dbReference type="EMBL" id="MBM7561130.1"/>
    </source>
</evidence>
<feature type="transmembrane region" description="Helical" evidence="1">
    <location>
        <begin position="243"/>
        <end position="264"/>
    </location>
</feature>
<feature type="transmembrane region" description="Helical" evidence="1">
    <location>
        <begin position="313"/>
        <end position="330"/>
    </location>
</feature>
<protein>
    <submittedName>
        <fullName evidence="2">Uncharacterized protein</fullName>
    </submittedName>
</protein>
<keyword evidence="1" id="KW-0812">Transmembrane</keyword>
<dbReference type="RefSeq" id="WP_204662240.1">
    <property type="nucleotide sequence ID" value="NZ_JAFBDT010000003.1"/>
</dbReference>
<keyword evidence="1" id="KW-0472">Membrane</keyword>